<reference evidence="5" key="1">
    <citation type="submission" date="2019-05" db="EMBL/GenBank/DDBJ databases">
        <authorList>
            <person name="Zhang S."/>
            <person name="Liu J."/>
        </authorList>
    </citation>
    <scope>NUCLEOTIDE SEQUENCE [LARGE SCALE GENOMIC DNA]</scope>
</reference>
<feature type="compositionally biased region" description="Basic and acidic residues" evidence="4">
    <location>
        <begin position="30"/>
        <end position="40"/>
    </location>
</feature>
<reference evidence="5" key="3">
    <citation type="submission" date="2025-09" db="UniProtKB">
        <authorList>
            <consortium name="Ensembl"/>
        </authorList>
    </citation>
    <scope>IDENTIFICATION</scope>
</reference>
<protein>
    <submittedName>
        <fullName evidence="5">Leucine rich repeats and IQ motif containing 1</fullName>
    </submittedName>
</protein>
<dbReference type="PROSITE" id="PS50096">
    <property type="entry name" value="IQ"/>
    <property type="match status" value="3"/>
</dbReference>
<dbReference type="PANTHER" id="PTHR46652">
    <property type="entry name" value="LEUCINE-RICH REPEAT AND IQ DOMAIN-CONTAINING PROTEIN 1-RELATED"/>
    <property type="match status" value="1"/>
</dbReference>
<dbReference type="Proteomes" id="UP000694520">
    <property type="component" value="Chromosome 5"/>
</dbReference>
<name>A0A8B9WF63_BOSMU</name>
<dbReference type="Pfam" id="PF00612">
    <property type="entry name" value="IQ"/>
    <property type="match status" value="2"/>
</dbReference>
<gene>
    <name evidence="5" type="primary">LRRIQ1</name>
</gene>
<keyword evidence="2" id="KW-0677">Repeat</keyword>
<dbReference type="Ensembl" id="ENSBGRT00000005780.1">
    <property type="protein sequence ID" value="ENSBGRP00000005046.1"/>
    <property type="gene ID" value="ENSBGRG00000003099.1"/>
</dbReference>
<dbReference type="InterPro" id="IPR050836">
    <property type="entry name" value="SDS22/Internalin_LRR"/>
</dbReference>
<dbReference type="Pfam" id="PF12799">
    <property type="entry name" value="LRR_4"/>
    <property type="match status" value="1"/>
</dbReference>
<feature type="region of interest" description="Disordered" evidence="4">
    <location>
        <begin position="30"/>
        <end position="52"/>
    </location>
</feature>
<dbReference type="GO" id="GO:0007338">
    <property type="term" value="P:single fertilization"/>
    <property type="evidence" value="ECO:0007669"/>
    <property type="project" value="Ensembl"/>
</dbReference>
<dbReference type="InterPro" id="IPR000048">
    <property type="entry name" value="IQ_motif_EF-hand-BS"/>
</dbReference>
<keyword evidence="6" id="KW-1185">Reference proteome</keyword>
<feature type="coiled-coil region" evidence="3">
    <location>
        <begin position="271"/>
        <end position="319"/>
    </location>
</feature>
<dbReference type="InterPro" id="IPR025875">
    <property type="entry name" value="Leu-rich_rpt_4"/>
</dbReference>
<dbReference type="PROSITE" id="PS51450">
    <property type="entry name" value="LRR"/>
    <property type="match status" value="1"/>
</dbReference>
<dbReference type="PANTHER" id="PTHR46652:SF7">
    <property type="entry name" value="LEUCINE-RICH REPEAT AND IQ DOMAIN-CONTAINING PROTEIN 1"/>
    <property type="match status" value="1"/>
</dbReference>
<keyword evidence="1" id="KW-0433">Leucine-rich repeat</keyword>
<evidence type="ECO:0000256" key="2">
    <source>
        <dbReference type="ARBA" id="ARBA00022737"/>
    </source>
</evidence>
<feature type="compositionally biased region" description="Basic and acidic residues" evidence="4">
    <location>
        <begin position="1154"/>
        <end position="1173"/>
    </location>
</feature>
<keyword evidence="3" id="KW-0175">Coiled coil</keyword>
<dbReference type="CDD" id="cd23767">
    <property type="entry name" value="IQCD"/>
    <property type="match status" value="2"/>
</dbReference>
<dbReference type="InterPro" id="IPR032675">
    <property type="entry name" value="LRR_dom_sf"/>
</dbReference>
<dbReference type="SMART" id="SM00365">
    <property type="entry name" value="LRR_SD22"/>
    <property type="match status" value="3"/>
</dbReference>
<organism evidence="5 6">
    <name type="scientific">Bos mutus grunniens</name>
    <name type="common">Wild yak</name>
    <name type="synonym">Bos grunniens</name>
    <dbReference type="NCBI Taxonomy" id="30521"/>
    <lineage>
        <taxon>Eukaryota</taxon>
        <taxon>Metazoa</taxon>
        <taxon>Chordata</taxon>
        <taxon>Craniata</taxon>
        <taxon>Vertebrata</taxon>
        <taxon>Euteleostomi</taxon>
        <taxon>Mammalia</taxon>
        <taxon>Eutheria</taxon>
        <taxon>Laurasiatheria</taxon>
        <taxon>Artiodactyla</taxon>
        <taxon>Ruminantia</taxon>
        <taxon>Pecora</taxon>
        <taxon>Bovidae</taxon>
        <taxon>Bovinae</taxon>
        <taxon>Bos</taxon>
    </lineage>
</organism>
<sequence length="1563" mass="181354">MEGNDDDDIKLSEEIEAELDKISISSLEKYGFDSDSKSETQSDNSDTDSDELPESVLHCINIIKNKSKTAEELILQDLEDTDVLSKYSCGYGGVSNNHMHLRIELPTEYDADINFGYREVEERCRQSFEAWQDKQKELEDQEKETLKVQRDKEEKQFQEEEEKRHCWMKQFEVEKKKLENIQKQEQDKMNDELHKEEKIWKERFKQHAEFIRNLHLKMEEERTKFKDLQEKEKMRLSKLQHNAAVKIQAKYKAFVAYQKYGPIIKEQIESKKKKAQEWKEKEAKIRQIEEEKRKRLEEKQRIEEEIEKQMQEGRKRREKEYMGKKNILRQEREQLLKMEKLILREATRKQLIISRALKKGEYNAKHLSIEDTSKNKDVGAKRLGDGKLKMWEDASPWLAEESDKRKNVDRELVLKESVQVQLKESMSSQAILAVFKVEEKKENLAVQCSEEFVKQKRNYENRDQKNQLENLHLKEDVREQFQSQELQSQVHNEEVLKPSINETMRQETQIILGNNQEIDEVKDNESQKIVDDNQQNKMQKVEKEISGQLGTLYEENNIKEISVISMKQKPVPLKLEKSEDIGGNTLLLQEEEIDLKSKEAEENPKGSALNSDLVFNTNDAMINVEGKINKQNYIVDAPCEDLGGYNAKNCLVFKEVNSLKSQIQEIPEECHENTAECENIVARSIEPTLLSSIEEKRLAWITSFKPWFEIFKQNQQKKIVKRKRIIKCPVNTMPPLNPLEILQCGPWDTLQQVATITFQDLPGCSLSTLAECPNLQFLSLRRCGLTSLHSLSNCKRLKYIDAQENHIETINCENLENLCIVLLNKNQLTSLHGLDGCTNIQSLELSHNKITRIGGLESLKNLQQLIVDHNQLISTTGLCDTPTLMYLDCSHNHLTELQGNYLSELPFLGNHVLLRELHLDDNSISTVETFSSYWLPLLQILTISQNSLTKIAPLFHFVSLEKLDVSNNCLSGKFIIIHSCFSNNRLLGFCSKYDKEIFWVDILPALRILNGEMLTSRTEHHTEGHHQLELEYFLEHCQSQIREFNLLSEKYITGDRNIFTLDVAQNLCYYFKKLMTLSNECRCVHEHGDVSMTRRGESEAQQNHLPPTHSDSKQQNRVLYSSANEYKLNSPDISEKWMDSGSSHSSSTNPSLCEDTKERNQEEIVDQKREDSKTSSFPSKRIPFIETEGPTSSQNLISPLMAAMVIQAYWRGYIVRRQIHFSAELHPATIGPLTSKPNSCIENQTILKKEKVKNTVNIQEQKEKAAILIQAVWKGFLLRKKLTTALEAIKNEESEEEYEEIDLEDFTFDEAALEKEWLALDSARFPSQTLLLPNQLHWPKFPGILKYDDTSLNLPSHPAQAWLCNEKENVLSSEHTQFNSRGFKDISTAQQMLKRAQKMKSKKLRKKLDPTVRLALFRNNENKVSVTKPPEKAQPQRDGFFEDKEEEFMYKDTTANEKLERSKEYTYQWLHTQVGVLETTGSRNMKCKHFLPELDPDVRNGGRVRLVARLVSREDTDLDLFSMTSGSALSVKTEKKTLAHRHSAGSSSKLWFPSELISKSQMN</sequence>
<evidence type="ECO:0000313" key="6">
    <source>
        <dbReference type="Proteomes" id="UP000694520"/>
    </source>
</evidence>
<proteinExistence type="predicted"/>
<dbReference type="Pfam" id="PF13855">
    <property type="entry name" value="LRR_8"/>
    <property type="match status" value="1"/>
</dbReference>
<dbReference type="InterPro" id="IPR001611">
    <property type="entry name" value="Leu-rich_rpt"/>
</dbReference>
<dbReference type="GeneTree" id="ENSGT00940000162858"/>
<dbReference type="SMART" id="SM00015">
    <property type="entry name" value="IQ"/>
    <property type="match status" value="3"/>
</dbReference>
<feature type="region of interest" description="Disordered" evidence="4">
    <location>
        <begin position="1094"/>
        <end position="1116"/>
    </location>
</feature>
<dbReference type="GO" id="GO:0006915">
    <property type="term" value="P:apoptotic process"/>
    <property type="evidence" value="ECO:0007669"/>
    <property type="project" value="Ensembl"/>
</dbReference>
<dbReference type="GO" id="GO:0035234">
    <property type="term" value="P:ectopic germ cell programmed cell death"/>
    <property type="evidence" value="ECO:0007669"/>
    <property type="project" value="Ensembl"/>
</dbReference>
<evidence type="ECO:0000256" key="3">
    <source>
        <dbReference type="SAM" id="Coils"/>
    </source>
</evidence>
<evidence type="ECO:0000256" key="1">
    <source>
        <dbReference type="ARBA" id="ARBA00022614"/>
    </source>
</evidence>
<evidence type="ECO:0000313" key="5">
    <source>
        <dbReference type="Ensembl" id="ENSBGRP00000005046.1"/>
    </source>
</evidence>
<dbReference type="Gene3D" id="1.20.5.190">
    <property type="match status" value="1"/>
</dbReference>
<reference evidence="5" key="2">
    <citation type="submission" date="2025-08" db="UniProtKB">
        <authorList>
            <consortium name="Ensembl"/>
        </authorList>
    </citation>
    <scope>IDENTIFICATION</scope>
</reference>
<dbReference type="Gene3D" id="3.80.10.10">
    <property type="entry name" value="Ribonuclease Inhibitor"/>
    <property type="match status" value="1"/>
</dbReference>
<feature type="compositionally biased region" description="Low complexity" evidence="4">
    <location>
        <begin position="1140"/>
        <end position="1151"/>
    </location>
</feature>
<feature type="coiled-coil region" evidence="3">
    <location>
        <begin position="136"/>
        <end position="231"/>
    </location>
</feature>
<evidence type="ECO:0000256" key="4">
    <source>
        <dbReference type="SAM" id="MobiDB-lite"/>
    </source>
</evidence>
<dbReference type="GO" id="GO:0010467">
    <property type="term" value="P:gene expression"/>
    <property type="evidence" value="ECO:0007669"/>
    <property type="project" value="Ensembl"/>
</dbReference>
<accession>A0A8B9WF63</accession>
<feature type="region of interest" description="Disordered" evidence="4">
    <location>
        <begin position="1132"/>
        <end position="1189"/>
    </location>
</feature>
<dbReference type="SUPFAM" id="SSF52058">
    <property type="entry name" value="L domain-like"/>
    <property type="match status" value="1"/>
</dbReference>